<evidence type="ECO:0000313" key="2">
    <source>
        <dbReference type="EMBL" id="OAI25063.1"/>
    </source>
</evidence>
<feature type="transmembrane region" description="Helical" evidence="1">
    <location>
        <begin position="76"/>
        <end position="97"/>
    </location>
</feature>
<keyword evidence="1" id="KW-1133">Transmembrane helix</keyword>
<sequence length="104" mass="11690">MGLLDRDWYHEALAERDRKIKNGHSDGTPTGKTYDVLDNMNLTNIPLPAGQNSKAIKAKTLLRQIKFAYEKLLEKIAIPVLIGLILWSLYLIAHTAIRVINAGH</sequence>
<accession>A0A177P6H4</accession>
<dbReference type="RefSeq" id="WP_064025222.1">
    <property type="nucleotide sequence ID" value="NZ_LUUK01000041.1"/>
</dbReference>
<proteinExistence type="predicted"/>
<dbReference type="EMBL" id="LUUK01000041">
    <property type="protein sequence ID" value="OAI25063.1"/>
    <property type="molecule type" value="Genomic_DNA"/>
</dbReference>
<dbReference type="STRING" id="702114.A1355_20030"/>
<gene>
    <name evidence="2" type="ORF">A1355_20030</name>
</gene>
<reference evidence="3" key="1">
    <citation type="submission" date="2016-03" db="EMBL/GenBank/DDBJ databases">
        <authorList>
            <person name="Heylen K."/>
            <person name="De Vos P."/>
            <person name="Vekeman B."/>
        </authorList>
    </citation>
    <scope>NUCLEOTIDE SEQUENCE [LARGE SCALE GENOMIC DNA]</scope>
    <source>
        <strain evidence="3">R-45383</strain>
    </source>
</reference>
<comment type="caution">
    <text evidence="2">The sequence shown here is derived from an EMBL/GenBank/DDBJ whole genome shotgun (WGS) entry which is preliminary data.</text>
</comment>
<keyword evidence="3" id="KW-1185">Reference proteome</keyword>
<keyword evidence="1" id="KW-0812">Transmembrane</keyword>
<evidence type="ECO:0000313" key="3">
    <source>
        <dbReference type="Proteomes" id="UP000077628"/>
    </source>
</evidence>
<evidence type="ECO:0000256" key="1">
    <source>
        <dbReference type="SAM" id="Phobius"/>
    </source>
</evidence>
<name>A0A177P6H4_9GAMM</name>
<dbReference type="AlphaFoldDB" id="A0A177P6H4"/>
<organism evidence="2 3">
    <name type="scientific">Methylomonas koyamae</name>
    <dbReference type="NCBI Taxonomy" id="702114"/>
    <lineage>
        <taxon>Bacteria</taxon>
        <taxon>Pseudomonadati</taxon>
        <taxon>Pseudomonadota</taxon>
        <taxon>Gammaproteobacteria</taxon>
        <taxon>Methylococcales</taxon>
        <taxon>Methylococcaceae</taxon>
        <taxon>Methylomonas</taxon>
    </lineage>
</organism>
<dbReference type="Proteomes" id="UP000077628">
    <property type="component" value="Unassembled WGS sequence"/>
</dbReference>
<protein>
    <submittedName>
        <fullName evidence="2">Uncharacterized protein</fullName>
    </submittedName>
</protein>
<keyword evidence="1" id="KW-0472">Membrane</keyword>